<dbReference type="InterPro" id="IPR050266">
    <property type="entry name" value="AB_hydrolase_sf"/>
</dbReference>
<protein>
    <submittedName>
        <fullName evidence="2">Alpha/beta fold hydrolase</fullName>
    </submittedName>
</protein>
<dbReference type="GO" id="GO:0016020">
    <property type="term" value="C:membrane"/>
    <property type="evidence" value="ECO:0007669"/>
    <property type="project" value="TreeGrafter"/>
</dbReference>
<feature type="domain" description="AB hydrolase-1" evidence="1">
    <location>
        <begin position="74"/>
        <end position="271"/>
    </location>
</feature>
<dbReference type="RefSeq" id="WP_208499839.1">
    <property type="nucleotide sequence ID" value="NZ_JAGFOA010000001.1"/>
</dbReference>
<dbReference type="PANTHER" id="PTHR43798">
    <property type="entry name" value="MONOACYLGLYCEROL LIPASE"/>
    <property type="match status" value="1"/>
</dbReference>
<dbReference type="InterPro" id="IPR029058">
    <property type="entry name" value="AB_hydrolase_fold"/>
</dbReference>
<keyword evidence="3" id="KW-1185">Reference proteome</keyword>
<dbReference type="InterPro" id="IPR000073">
    <property type="entry name" value="AB_hydrolase_1"/>
</dbReference>
<gene>
    <name evidence="2" type="ORF">J5V96_01450</name>
</gene>
<organism evidence="2 3">
    <name type="scientific">Microbacterium stercoris</name>
    <dbReference type="NCBI Taxonomy" id="2820289"/>
    <lineage>
        <taxon>Bacteria</taxon>
        <taxon>Bacillati</taxon>
        <taxon>Actinomycetota</taxon>
        <taxon>Actinomycetes</taxon>
        <taxon>Micrococcales</taxon>
        <taxon>Microbacteriaceae</taxon>
        <taxon>Microbacterium</taxon>
    </lineage>
</organism>
<evidence type="ECO:0000313" key="2">
    <source>
        <dbReference type="EMBL" id="MBO3662172.1"/>
    </source>
</evidence>
<sequence length="302" mass="32538">MDRLTTAQVSLRGVARLSPALASRMALEMFFETRPRMRLHPAQAETDIAATRRTLSVRDASVRTYAWGAGVDAVLLVHGWRGRASQFAPLVRELVSEGLRVVSFDAPAHGASTGRRTDIRDWLDAIRQLERLHGPFRVIIGHSFGALAALTAVREGVHADGVAAVSGAGSPAVFLERFGELAAIPAPVRRRMPHDFARRLGESESSVRRRFDAVAHPLPAHVELLAVHDEGDRQVPLAASEALVGAHAGRAWLVRTSGYGHGRILSADPALDAIVAFARGGLRGIPSHAERTERGSVDRPAS</sequence>
<dbReference type="PANTHER" id="PTHR43798:SF33">
    <property type="entry name" value="HYDROLASE, PUTATIVE (AFU_ORTHOLOGUE AFUA_2G14860)-RELATED"/>
    <property type="match status" value="1"/>
</dbReference>
<comment type="caution">
    <text evidence="2">The sequence shown here is derived from an EMBL/GenBank/DDBJ whole genome shotgun (WGS) entry which is preliminary data.</text>
</comment>
<evidence type="ECO:0000313" key="3">
    <source>
        <dbReference type="Proteomes" id="UP000680132"/>
    </source>
</evidence>
<accession>A0A939QIA1</accession>
<dbReference type="Proteomes" id="UP000680132">
    <property type="component" value="Unassembled WGS sequence"/>
</dbReference>
<reference evidence="2" key="1">
    <citation type="submission" date="2021-03" db="EMBL/GenBank/DDBJ databases">
        <title>Microbacterium sp. nov., a novel actinobacterium isolated from cow dung.</title>
        <authorList>
            <person name="Zhang L."/>
        </authorList>
    </citation>
    <scope>NUCLEOTIDE SEQUENCE</scope>
    <source>
        <strain evidence="2">NEAU-LLB</strain>
    </source>
</reference>
<dbReference type="Pfam" id="PF12697">
    <property type="entry name" value="Abhydrolase_6"/>
    <property type="match status" value="1"/>
</dbReference>
<dbReference type="SUPFAM" id="SSF53474">
    <property type="entry name" value="alpha/beta-Hydrolases"/>
    <property type="match status" value="1"/>
</dbReference>
<proteinExistence type="predicted"/>
<evidence type="ECO:0000259" key="1">
    <source>
        <dbReference type="Pfam" id="PF12697"/>
    </source>
</evidence>
<dbReference type="Gene3D" id="3.40.50.1820">
    <property type="entry name" value="alpha/beta hydrolase"/>
    <property type="match status" value="1"/>
</dbReference>
<dbReference type="GO" id="GO:0016787">
    <property type="term" value="F:hydrolase activity"/>
    <property type="evidence" value="ECO:0007669"/>
    <property type="project" value="UniProtKB-KW"/>
</dbReference>
<name>A0A939QIA1_9MICO</name>
<dbReference type="EMBL" id="JAGFOA010000001">
    <property type="protein sequence ID" value="MBO3662172.1"/>
    <property type="molecule type" value="Genomic_DNA"/>
</dbReference>
<dbReference type="AlphaFoldDB" id="A0A939QIA1"/>
<keyword evidence="2" id="KW-0378">Hydrolase</keyword>